<feature type="compositionally biased region" description="Basic residues" evidence="1">
    <location>
        <begin position="238"/>
        <end position="247"/>
    </location>
</feature>
<dbReference type="KEGG" id="vg:5076258"/>
<dbReference type="GeneID" id="5076258"/>
<proteinExistence type="predicted"/>
<evidence type="ECO:0000256" key="1">
    <source>
        <dbReference type="SAM" id="MobiDB-lite"/>
    </source>
</evidence>
<evidence type="ECO:0000313" key="2">
    <source>
        <dbReference type="EMBL" id="ABM73388.1"/>
    </source>
</evidence>
<sequence length="247" mass="27081">MVTGHHTLATVQINFAPVDLHNTAGLDRCAGTNINRGRLGHLNISIALNCDGQLMALGVVGDASPVRIDAEDFLRVSARCGELVAEQTKQRERLRRVVTGCIVQQHALLANRRTAVLFHLTGIQSEPLHPRRLVIAVLHLYQSFIRIHCTAGTNPDLVAQAALQVVDLLGQFGNGVAVLLQFGPYQLTNHITHQAPSRTGSRRPHQPVASSPSRPLEPQDHHQAGRHPNRCAGESSRPRRHTHQSRP</sequence>
<feature type="region of interest" description="Disordered" evidence="1">
    <location>
        <begin position="194"/>
        <end position="247"/>
    </location>
</feature>
<protein>
    <submittedName>
        <fullName evidence="2">Uncharacterized protein</fullName>
    </submittedName>
</protein>
<name>A2I2X4_9CAUD</name>
<dbReference type="EMBL" id="EF057797">
    <property type="protein sequence ID" value="ABM73388.1"/>
    <property type="molecule type" value="Genomic_DNA"/>
</dbReference>
<organism evidence="2 3">
    <name type="scientific">Vibrio phage VP882</name>
    <dbReference type="NCBI Taxonomy" id="2913982"/>
    <lineage>
        <taxon>Viruses</taxon>
        <taxon>Duplodnaviria</taxon>
        <taxon>Heunggongvirae</taxon>
        <taxon>Uroviricota</taxon>
        <taxon>Caudoviricetes</taxon>
        <taxon>Hapunavirus</taxon>
        <taxon>Hapunavirus VP882</taxon>
    </lineage>
</organism>
<dbReference type="RefSeq" id="YP_001039826.1">
    <property type="nucleotide sequence ID" value="NC_009016.1"/>
</dbReference>
<reference evidence="2 3" key="1">
    <citation type="journal article" date="2009" name="Appl. Environ. Microbiol.">
        <title>Characterization of a new plasmid-like prophage in a pandemic Vibrio parahaemolyticus O3:K6 strain.</title>
        <authorList>
            <person name="Lan S.F."/>
            <person name="Huang C.H."/>
            <person name="Chang C.H."/>
            <person name="Liao W.C."/>
            <person name="Lin I.H."/>
            <person name="Jian W.N."/>
            <person name="Wu Y.G."/>
            <person name="Chen S.Y."/>
            <person name="Wong H.C."/>
        </authorList>
    </citation>
    <scope>NUCLEOTIDE SEQUENCE [LARGE SCALE GENOMIC DNA]</scope>
</reference>
<dbReference type="Proteomes" id="UP000008090">
    <property type="component" value="Segment"/>
</dbReference>
<accession>A2I2X4</accession>
<keyword evidence="3" id="KW-1185">Reference proteome</keyword>
<evidence type="ECO:0000313" key="3">
    <source>
        <dbReference type="Proteomes" id="UP000008090"/>
    </source>
</evidence>